<reference evidence="2" key="1">
    <citation type="submission" date="2021-01" db="EMBL/GenBank/DDBJ databases">
        <title>Phytophthora aleatoria, a newly-described species from Pinus radiata is distinct from Phytophthora cactorum isolates based on comparative genomics.</title>
        <authorList>
            <person name="Mcdougal R."/>
            <person name="Panda P."/>
            <person name="Williams N."/>
            <person name="Studholme D.J."/>
        </authorList>
    </citation>
    <scope>NUCLEOTIDE SEQUENCE</scope>
    <source>
        <strain evidence="2">NZFS 3830</strain>
    </source>
</reference>
<organism evidence="2 3">
    <name type="scientific">Phytophthora cactorum</name>
    <dbReference type="NCBI Taxonomy" id="29920"/>
    <lineage>
        <taxon>Eukaryota</taxon>
        <taxon>Sar</taxon>
        <taxon>Stramenopiles</taxon>
        <taxon>Oomycota</taxon>
        <taxon>Peronosporomycetes</taxon>
        <taxon>Peronosporales</taxon>
        <taxon>Peronosporaceae</taxon>
        <taxon>Phytophthora</taxon>
    </lineage>
</organism>
<comment type="caution">
    <text evidence="2">The sequence shown here is derived from an EMBL/GenBank/DDBJ whole genome shotgun (WGS) entry which is preliminary data.</text>
</comment>
<sequence>MARRQAPTAPHAVLLVTLLLALLQAPQALAQAREVLHMGGDGETEAGMAPAPLILKVALPKVHQVSVVEACRMDCPVQYQDPRLYLCPKLGQCLVRIGCSMKQRVDVAAFCSRRGYCKDGYCNFRAGDLTPRGDMRPEVFELTSVKTPGTPCIDNCCPTWTNCSQDSTMLALRSPGRVYREEEPLLPPREGDSRLGVNQNYDRMPYSIPLANLP</sequence>
<evidence type="ECO:0000313" key="2">
    <source>
        <dbReference type="EMBL" id="KAG6961811.1"/>
    </source>
</evidence>
<keyword evidence="1" id="KW-0732">Signal</keyword>
<dbReference type="EMBL" id="JAENGZ010000334">
    <property type="protein sequence ID" value="KAG6961811.1"/>
    <property type="molecule type" value="Genomic_DNA"/>
</dbReference>
<gene>
    <name evidence="2" type="ORF">JG687_00007491</name>
</gene>
<dbReference type="Proteomes" id="UP000688947">
    <property type="component" value="Unassembled WGS sequence"/>
</dbReference>
<proteinExistence type="predicted"/>
<evidence type="ECO:0000256" key="1">
    <source>
        <dbReference type="SAM" id="SignalP"/>
    </source>
</evidence>
<feature type="chain" id="PRO_5035817029" evidence="1">
    <location>
        <begin position="31"/>
        <end position="214"/>
    </location>
</feature>
<dbReference type="AlphaFoldDB" id="A0A8T1UGR5"/>
<protein>
    <submittedName>
        <fullName evidence="2">Uncharacterized protein</fullName>
    </submittedName>
</protein>
<dbReference type="VEuPathDB" id="FungiDB:PC110_g13266"/>
<dbReference type="OrthoDB" id="155020at2759"/>
<accession>A0A8T1UGR5</accession>
<evidence type="ECO:0000313" key="3">
    <source>
        <dbReference type="Proteomes" id="UP000688947"/>
    </source>
</evidence>
<feature type="signal peptide" evidence="1">
    <location>
        <begin position="1"/>
        <end position="30"/>
    </location>
</feature>
<name>A0A8T1UGR5_9STRA</name>